<reference evidence="1" key="2">
    <citation type="journal article" date="2020" name="Nat. Commun.">
        <title>Large-scale genome sequencing of mycorrhizal fungi provides insights into the early evolution of symbiotic traits.</title>
        <authorList>
            <person name="Miyauchi S."/>
            <person name="Kiss E."/>
            <person name="Kuo A."/>
            <person name="Drula E."/>
            <person name="Kohler A."/>
            <person name="Sanchez-Garcia M."/>
            <person name="Morin E."/>
            <person name="Andreopoulos B."/>
            <person name="Barry K.W."/>
            <person name="Bonito G."/>
            <person name="Buee M."/>
            <person name="Carver A."/>
            <person name="Chen C."/>
            <person name="Cichocki N."/>
            <person name="Clum A."/>
            <person name="Culley D."/>
            <person name="Crous P.W."/>
            <person name="Fauchery L."/>
            <person name="Girlanda M."/>
            <person name="Hayes R.D."/>
            <person name="Keri Z."/>
            <person name="LaButti K."/>
            <person name="Lipzen A."/>
            <person name="Lombard V."/>
            <person name="Magnuson J."/>
            <person name="Maillard F."/>
            <person name="Murat C."/>
            <person name="Nolan M."/>
            <person name="Ohm R.A."/>
            <person name="Pangilinan J."/>
            <person name="Pereira M.F."/>
            <person name="Perotto S."/>
            <person name="Peter M."/>
            <person name="Pfister S."/>
            <person name="Riley R."/>
            <person name="Sitrit Y."/>
            <person name="Stielow J.B."/>
            <person name="Szollosi G."/>
            <person name="Zifcakova L."/>
            <person name="Stursova M."/>
            <person name="Spatafora J.W."/>
            <person name="Tedersoo L."/>
            <person name="Vaario L.M."/>
            <person name="Yamada A."/>
            <person name="Yan M."/>
            <person name="Wang P."/>
            <person name="Xu J."/>
            <person name="Bruns T."/>
            <person name="Baldrian P."/>
            <person name="Vilgalys R."/>
            <person name="Dunand C."/>
            <person name="Henrissat B."/>
            <person name="Grigoriev I.V."/>
            <person name="Hibbett D."/>
            <person name="Nagy L.G."/>
            <person name="Martin F.M."/>
        </authorList>
    </citation>
    <scope>NUCLEOTIDE SEQUENCE</scope>
    <source>
        <strain evidence="1">P2</strain>
    </source>
</reference>
<reference evidence="1" key="1">
    <citation type="submission" date="2019-10" db="EMBL/GenBank/DDBJ databases">
        <authorList>
            <consortium name="DOE Joint Genome Institute"/>
            <person name="Kuo A."/>
            <person name="Miyauchi S."/>
            <person name="Kiss E."/>
            <person name="Drula E."/>
            <person name="Kohler A."/>
            <person name="Sanchez-Garcia M."/>
            <person name="Andreopoulos B."/>
            <person name="Barry K.W."/>
            <person name="Bonito G."/>
            <person name="Buee M."/>
            <person name="Carver A."/>
            <person name="Chen C."/>
            <person name="Cichocki N."/>
            <person name="Clum A."/>
            <person name="Culley D."/>
            <person name="Crous P.W."/>
            <person name="Fauchery L."/>
            <person name="Girlanda M."/>
            <person name="Hayes R."/>
            <person name="Keri Z."/>
            <person name="Labutti K."/>
            <person name="Lipzen A."/>
            <person name="Lombard V."/>
            <person name="Magnuson J."/>
            <person name="Maillard F."/>
            <person name="Morin E."/>
            <person name="Murat C."/>
            <person name="Nolan M."/>
            <person name="Ohm R."/>
            <person name="Pangilinan J."/>
            <person name="Pereira M."/>
            <person name="Perotto S."/>
            <person name="Peter M."/>
            <person name="Riley R."/>
            <person name="Sitrit Y."/>
            <person name="Stielow B."/>
            <person name="Szollosi G."/>
            <person name="Zifcakova L."/>
            <person name="Stursova M."/>
            <person name="Spatafora J.W."/>
            <person name="Tedersoo L."/>
            <person name="Vaario L.-M."/>
            <person name="Yamada A."/>
            <person name="Yan M."/>
            <person name="Wang P."/>
            <person name="Xu J."/>
            <person name="Bruns T."/>
            <person name="Baldrian P."/>
            <person name="Vilgalys R."/>
            <person name="Henrissat B."/>
            <person name="Grigoriev I.V."/>
            <person name="Hibbett D."/>
            <person name="Nagy L.G."/>
            <person name="Martin F.M."/>
        </authorList>
    </citation>
    <scope>NUCLEOTIDE SEQUENCE</scope>
    <source>
        <strain evidence="1">P2</strain>
    </source>
</reference>
<evidence type="ECO:0000313" key="1">
    <source>
        <dbReference type="EMBL" id="KAF9649605.1"/>
    </source>
</evidence>
<protein>
    <submittedName>
        <fullName evidence="1">Uncharacterized protein</fullName>
    </submittedName>
</protein>
<dbReference type="Proteomes" id="UP000886501">
    <property type="component" value="Unassembled WGS sequence"/>
</dbReference>
<sequence>MAVRFRPFGGETIPIGFELHGTDQALIEYLGHRRIHKVMINETTTVGTGVTYISDRFIQLLYILSAQGHITSLLPVPQSHHFPVQAYTGPQLQPLENLPIRFLWISRYLEKYGCSNQSACRSEVSRLPPKEPSIKGNFVTIVTFSSRTGSNGGLNGLTTVPPALGYKTAL</sequence>
<comment type="caution">
    <text evidence="1">The sequence shown here is derived from an EMBL/GenBank/DDBJ whole genome shotgun (WGS) entry which is preliminary data.</text>
</comment>
<organism evidence="1 2">
    <name type="scientific">Thelephora ganbajun</name>
    <name type="common">Ganba fungus</name>
    <dbReference type="NCBI Taxonomy" id="370292"/>
    <lineage>
        <taxon>Eukaryota</taxon>
        <taxon>Fungi</taxon>
        <taxon>Dikarya</taxon>
        <taxon>Basidiomycota</taxon>
        <taxon>Agaricomycotina</taxon>
        <taxon>Agaricomycetes</taxon>
        <taxon>Thelephorales</taxon>
        <taxon>Thelephoraceae</taxon>
        <taxon>Thelephora</taxon>
    </lineage>
</organism>
<accession>A0ACB6ZJL2</accession>
<proteinExistence type="predicted"/>
<keyword evidence="2" id="KW-1185">Reference proteome</keyword>
<dbReference type="EMBL" id="MU117995">
    <property type="protein sequence ID" value="KAF9649605.1"/>
    <property type="molecule type" value="Genomic_DNA"/>
</dbReference>
<name>A0ACB6ZJL2_THEGA</name>
<gene>
    <name evidence="1" type="ORF">BDM02DRAFT_3260231</name>
</gene>
<evidence type="ECO:0000313" key="2">
    <source>
        <dbReference type="Proteomes" id="UP000886501"/>
    </source>
</evidence>